<keyword evidence="2" id="KW-1185">Reference proteome</keyword>
<name>A0A3P7IX20_STRVU</name>
<proteinExistence type="predicted"/>
<protein>
    <submittedName>
        <fullName evidence="1">Uncharacterized protein</fullName>
    </submittedName>
</protein>
<evidence type="ECO:0000313" key="2">
    <source>
        <dbReference type="Proteomes" id="UP000270094"/>
    </source>
</evidence>
<evidence type="ECO:0000313" key="1">
    <source>
        <dbReference type="EMBL" id="VDM77640.1"/>
    </source>
</evidence>
<dbReference type="Proteomes" id="UP000270094">
    <property type="component" value="Unassembled WGS sequence"/>
</dbReference>
<organism evidence="1 2">
    <name type="scientific">Strongylus vulgaris</name>
    <name type="common">Blood worm</name>
    <dbReference type="NCBI Taxonomy" id="40348"/>
    <lineage>
        <taxon>Eukaryota</taxon>
        <taxon>Metazoa</taxon>
        <taxon>Ecdysozoa</taxon>
        <taxon>Nematoda</taxon>
        <taxon>Chromadorea</taxon>
        <taxon>Rhabditida</taxon>
        <taxon>Rhabditina</taxon>
        <taxon>Rhabditomorpha</taxon>
        <taxon>Strongyloidea</taxon>
        <taxon>Strongylidae</taxon>
        <taxon>Strongylus</taxon>
    </lineage>
</organism>
<accession>A0A3P7IX20</accession>
<reference evidence="1 2" key="1">
    <citation type="submission" date="2018-11" db="EMBL/GenBank/DDBJ databases">
        <authorList>
            <consortium name="Pathogen Informatics"/>
        </authorList>
    </citation>
    <scope>NUCLEOTIDE SEQUENCE [LARGE SCALE GENOMIC DNA]</scope>
</reference>
<sequence>MSCITLELFQLLRKAERVCDRFISVAISARLLRREHSAHNAGLGVQRLAEVYAGVGARTVAIYAQQLSTSVII</sequence>
<dbReference type="AlphaFoldDB" id="A0A3P7IX20"/>
<gene>
    <name evidence="1" type="ORF">SVUK_LOCUS12638</name>
</gene>
<dbReference type="EMBL" id="UYYB01099733">
    <property type="protein sequence ID" value="VDM77640.1"/>
    <property type="molecule type" value="Genomic_DNA"/>
</dbReference>